<dbReference type="InterPro" id="IPR035914">
    <property type="entry name" value="Sperma_CUB_dom_sf"/>
</dbReference>
<dbReference type="OMA" id="CSIEWSA"/>
<dbReference type="RefSeq" id="XP_024080917.1">
    <property type="nucleotide sequence ID" value="XM_024225149.1"/>
</dbReference>
<dbReference type="GeneID" id="106673460"/>
<feature type="domain" description="CUB" evidence="4">
    <location>
        <begin position="96"/>
        <end position="161"/>
    </location>
</feature>
<proteinExistence type="predicted"/>
<evidence type="ECO:0000256" key="2">
    <source>
        <dbReference type="PROSITE-ProRule" id="PRU00059"/>
    </source>
</evidence>
<dbReference type="AlphaFoldDB" id="A0A8I6SCU8"/>
<dbReference type="PANTHER" id="PTHR33236:SF5">
    <property type="entry name" value="CUB DOMAIN-CONTAINING PROTEIN"/>
    <property type="match status" value="1"/>
</dbReference>
<organism evidence="5 6">
    <name type="scientific">Cimex lectularius</name>
    <name type="common">Bed bug</name>
    <name type="synonym">Acanthia lectularia</name>
    <dbReference type="NCBI Taxonomy" id="79782"/>
    <lineage>
        <taxon>Eukaryota</taxon>
        <taxon>Metazoa</taxon>
        <taxon>Ecdysozoa</taxon>
        <taxon>Arthropoda</taxon>
        <taxon>Hexapoda</taxon>
        <taxon>Insecta</taxon>
        <taxon>Pterygota</taxon>
        <taxon>Neoptera</taxon>
        <taxon>Paraneoptera</taxon>
        <taxon>Hemiptera</taxon>
        <taxon>Heteroptera</taxon>
        <taxon>Panheteroptera</taxon>
        <taxon>Cimicomorpha</taxon>
        <taxon>Cimicidae</taxon>
        <taxon>Cimex</taxon>
    </lineage>
</organism>
<keyword evidence="1" id="KW-1015">Disulfide bond</keyword>
<evidence type="ECO:0000256" key="3">
    <source>
        <dbReference type="SAM" id="SignalP"/>
    </source>
</evidence>
<dbReference type="KEGG" id="clec:106673460"/>
<evidence type="ECO:0000259" key="4">
    <source>
        <dbReference type="PROSITE" id="PS01180"/>
    </source>
</evidence>
<feature type="chain" id="PRO_5035320256" description="CUB domain-containing protein" evidence="3">
    <location>
        <begin position="19"/>
        <end position="376"/>
    </location>
</feature>
<accession>A0A8I6SCU8</accession>
<protein>
    <recommendedName>
        <fullName evidence="4">CUB domain-containing protein</fullName>
    </recommendedName>
</protein>
<keyword evidence="3" id="KW-0732">Signal</keyword>
<keyword evidence="6" id="KW-1185">Reference proteome</keyword>
<evidence type="ECO:0000256" key="1">
    <source>
        <dbReference type="ARBA" id="ARBA00023157"/>
    </source>
</evidence>
<dbReference type="SUPFAM" id="SSF49854">
    <property type="entry name" value="Spermadhesin, CUB domain"/>
    <property type="match status" value="1"/>
</dbReference>
<dbReference type="PANTHER" id="PTHR33236">
    <property type="entry name" value="INTRAFLAGELLAR TRANSPORT PROTEIN 122 FAMILY PROTEIN-RELATED"/>
    <property type="match status" value="1"/>
</dbReference>
<evidence type="ECO:0000313" key="6">
    <source>
        <dbReference type="Proteomes" id="UP000494040"/>
    </source>
</evidence>
<dbReference type="Gene3D" id="2.60.120.290">
    <property type="entry name" value="Spermadhesin, CUB domain"/>
    <property type="match status" value="1"/>
</dbReference>
<sequence length="376" mass="41714">MMWILAHVFLYSLFLSKCDPLSEEMKEYPTNREPRIWPWPFILPFYRKTIIPRVACTGNNQEGICLSKLQCEANTGTPSGRCASNKGVCCVFVKSCGDSTKSQITYFTNPEFPSPKTGGAMCQLTIHKAKDNICQLRMKFLQLNLAQPNNAGECNDDFLSLGSHTTPIICGNNNDKTVYVDFDPNCAFHQVTVDTTSSLNDQRFWNIEITQISCDSVELAPSGCLMYFTSTSGSVSSFNFDGSATMFILVFKDPTNHQLNNLNYGVCVKPTIGYCEIEWSASSDSIYSFTISGDTTAGLPGVALMGTDCTNNFVIIPSPIREGMDLVEDRFCGNSFNTVRTKSQPYVLTVRTAISEDEDIGNRGFNLNFRQILCSS</sequence>
<dbReference type="EnsemblMetazoa" id="XM_024225149.1">
    <property type="protein sequence ID" value="XP_024080917.1"/>
    <property type="gene ID" value="LOC106673460"/>
</dbReference>
<reference evidence="5" key="1">
    <citation type="submission" date="2022-01" db="UniProtKB">
        <authorList>
            <consortium name="EnsemblMetazoa"/>
        </authorList>
    </citation>
    <scope>IDENTIFICATION</scope>
</reference>
<feature type="signal peptide" evidence="3">
    <location>
        <begin position="1"/>
        <end position="18"/>
    </location>
</feature>
<dbReference type="PROSITE" id="PS01180">
    <property type="entry name" value="CUB"/>
    <property type="match status" value="1"/>
</dbReference>
<dbReference type="Proteomes" id="UP000494040">
    <property type="component" value="Unassembled WGS sequence"/>
</dbReference>
<dbReference type="InterPro" id="IPR058698">
    <property type="entry name" value="CUB_metazoa"/>
</dbReference>
<dbReference type="OrthoDB" id="6337346at2759"/>
<dbReference type="Pfam" id="PF26080">
    <property type="entry name" value="CUB_animal"/>
    <property type="match status" value="1"/>
</dbReference>
<comment type="caution">
    <text evidence="2">Lacks conserved residue(s) required for the propagation of feature annotation.</text>
</comment>
<evidence type="ECO:0000313" key="5">
    <source>
        <dbReference type="EnsemblMetazoa" id="XP_024080917.1"/>
    </source>
</evidence>
<dbReference type="InterPro" id="IPR000859">
    <property type="entry name" value="CUB_dom"/>
</dbReference>
<name>A0A8I6SCU8_CIMLE</name>